<dbReference type="InterPro" id="IPR016181">
    <property type="entry name" value="Acyl_CoA_acyltransferase"/>
</dbReference>
<evidence type="ECO:0000313" key="2">
    <source>
        <dbReference type="EMBL" id="KAK8035219.1"/>
    </source>
</evidence>
<dbReference type="PANTHER" id="PTHR42791:SF1">
    <property type="entry name" value="N-ACETYLTRANSFERASE DOMAIN-CONTAINING PROTEIN"/>
    <property type="match status" value="1"/>
</dbReference>
<gene>
    <name evidence="2" type="ORF">PG993_010214</name>
</gene>
<accession>A0ABR1SLM1</accession>
<reference evidence="2 3" key="1">
    <citation type="submission" date="2023-01" db="EMBL/GenBank/DDBJ databases">
        <title>Analysis of 21 Apiospora genomes using comparative genomics revels a genus with tremendous synthesis potential of carbohydrate active enzymes and secondary metabolites.</title>
        <authorList>
            <person name="Sorensen T."/>
        </authorList>
    </citation>
    <scope>NUCLEOTIDE SEQUENCE [LARGE SCALE GENOMIC DNA]</scope>
    <source>
        <strain evidence="2 3">CBS 33761</strain>
    </source>
</reference>
<dbReference type="Proteomes" id="UP001444661">
    <property type="component" value="Unassembled WGS sequence"/>
</dbReference>
<proteinExistence type="predicted"/>
<dbReference type="SUPFAM" id="SSF55729">
    <property type="entry name" value="Acyl-CoA N-acyltransferases (Nat)"/>
    <property type="match status" value="1"/>
</dbReference>
<evidence type="ECO:0000259" key="1">
    <source>
        <dbReference type="PROSITE" id="PS51186"/>
    </source>
</evidence>
<dbReference type="Pfam" id="PF13508">
    <property type="entry name" value="Acetyltransf_7"/>
    <property type="match status" value="1"/>
</dbReference>
<dbReference type="PANTHER" id="PTHR42791">
    <property type="entry name" value="GNAT FAMILY ACETYLTRANSFERASE"/>
    <property type="match status" value="1"/>
</dbReference>
<dbReference type="InterPro" id="IPR052523">
    <property type="entry name" value="Trichothecene_AcTrans"/>
</dbReference>
<dbReference type="PROSITE" id="PS51186">
    <property type="entry name" value="GNAT"/>
    <property type="match status" value="1"/>
</dbReference>
<dbReference type="EMBL" id="JAQQWK010000009">
    <property type="protein sequence ID" value="KAK8035219.1"/>
    <property type="molecule type" value="Genomic_DNA"/>
</dbReference>
<evidence type="ECO:0000313" key="3">
    <source>
        <dbReference type="Proteomes" id="UP001444661"/>
    </source>
</evidence>
<name>A0ABR1SLM1_9PEZI</name>
<organism evidence="2 3">
    <name type="scientific">Apiospora rasikravindrae</name>
    <dbReference type="NCBI Taxonomy" id="990691"/>
    <lineage>
        <taxon>Eukaryota</taxon>
        <taxon>Fungi</taxon>
        <taxon>Dikarya</taxon>
        <taxon>Ascomycota</taxon>
        <taxon>Pezizomycotina</taxon>
        <taxon>Sordariomycetes</taxon>
        <taxon>Xylariomycetidae</taxon>
        <taxon>Amphisphaeriales</taxon>
        <taxon>Apiosporaceae</taxon>
        <taxon>Apiospora</taxon>
    </lineage>
</organism>
<feature type="non-terminal residue" evidence="2">
    <location>
        <position position="241"/>
    </location>
</feature>
<dbReference type="Gene3D" id="3.40.630.30">
    <property type="match status" value="1"/>
</dbReference>
<dbReference type="InterPro" id="IPR000182">
    <property type="entry name" value="GNAT_dom"/>
</dbReference>
<sequence>MAESKQRMEITLGSNRERMEKSMEVMVPAFVDDAMFKYFTYHHSPEKRKGLLQVLLRLFVQLGCAGGGHLLEVDGWGAAAVYLPPGKTMPTFTALLHRGVLSALLQLGFTSCKRAYQDFLQLVDGLKRKHLTAEERKNGYGYLAIIGTSPARQGQGLGSALLRRVQAMAGDRPIWLEASSVGSRRLYERHGFAVVEEVVVERGRVGADGLAKAAGEEGEGVTFWAMVWRRPGEGGAEMVKA</sequence>
<dbReference type="CDD" id="cd04301">
    <property type="entry name" value="NAT_SF"/>
    <property type="match status" value="1"/>
</dbReference>
<protein>
    <recommendedName>
        <fullName evidence="1">N-acetyltransferase domain-containing protein</fullName>
    </recommendedName>
</protein>
<feature type="domain" description="N-acetyltransferase" evidence="1">
    <location>
        <begin position="138"/>
        <end position="215"/>
    </location>
</feature>
<comment type="caution">
    <text evidence="2">The sequence shown here is derived from an EMBL/GenBank/DDBJ whole genome shotgun (WGS) entry which is preliminary data.</text>
</comment>
<keyword evidence="3" id="KW-1185">Reference proteome</keyword>